<dbReference type="PANTHER" id="PTHR34801:SF6">
    <property type="entry name" value="SLL1620 PROTEIN"/>
    <property type="match status" value="1"/>
</dbReference>
<dbReference type="InterPro" id="IPR010865">
    <property type="entry name" value="DUF1499"/>
</dbReference>
<dbReference type="PANTHER" id="PTHR34801">
    <property type="entry name" value="EXPRESSED PROTEIN"/>
    <property type="match status" value="1"/>
</dbReference>
<keyword evidence="2" id="KW-1185">Reference proteome</keyword>
<gene>
    <name evidence="1" type="ORF">CTEN210_15297</name>
</gene>
<reference evidence="1 2" key="1">
    <citation type="journal article" date="2021" name="Sci. Rep.">
        <title>The genome of the diatom Chaetoceros tenuissimus carries an ancient integrated fragment of an extant virus.</title>
        <authorList>
            <person name="Hongo Y."/>
            <person name="Kimura K."/>
            <person name="Takaki Y."/>
            <person name="Yoshida Y."/>
            <person name="Baba S."/>
            <person name="Kobayashi G."/>
            <person name="Nagasaki K."/>
            <person name="Hano T."/>
            <person name="Tomaru Y."/>
        </authorList>
    </citation>
    <scope>NUCLEOTIDE SEQUENCE [LARGE SCALE GENOMIC DNA]</scope>
    <source>
        <strain evidence="1 2">NIES-3715</strain>
    </source>
</reference>
<dbReference type="Proteomes" id="UP001054902">
    <property type="component" value="Unassembled WGS sequence"/>
</dbReference>
<evidence type="ECO:0000313" key="1">
    <source>
        <dbReference type="EMBL" id="GFH58821.1"/>
    </source>
</evidence>
<organism evidence="1 2">
    <name type="scientific">Chaetoceros tenuissimus</name>
    <dbReference type="NCBI Taxonomy" id="426638"/>
    <lineage>
        <taxon>Eukaryota</taxon>
        <taxon>Sar</taxon>
        <taxon>Stramenopiles</taxon>
        <taxon>Ochrophyta</taxon>
        <taxon>Bacillariophyta</taxon>
        <taxon>Coscinodiscophyceae</taxon>
        <taxon>Chaetocerotophycidae</taxon>
        <taxon>Chaetocerotales</taxon>
        <taxon>Chaetocerotaceae</taxon>
        <taxon>Chaetoceros</taxon>
    </lineage>
</organism>
<accession>A0AAD3D8W3</accession>
<dbReference type="AlphaFoldDB" id="A0AAD3D8W3"/>
<protein>
    <submittedName>
        <fullName evidence="1">Uncharacterized protein</fullName>
    </submittedName>
</protein>
<dbReference type="EMBL" id="BLLK01000062">
    <property type="protein sequence ID" value="GFH58821.1"/>
    <property type="molecule type" value="Genomic_DNA"/>
</dbReference>
<evidence type="ECO:0000313" key="2">
    <source>
        <dbReference type="Proteomes" id="UP001054902"/>
    </source>
</evidence>
<sequence>MILSTIRTFASAVTLIGGLTFSDPSISLAYGPGVVFEENTSIRFKSCPATSNCVSSNYSEPPNRYISPLKVVNDRDVTFQRAVRSFRNQKDINVVEISPKEFYIHVTVEGTVKGTLDDIELYFPEAGGIVALRCEARNTLPPPPFCIKKGCINGNMDQRRRIEHVAGVLGLPFLDQEEMQGAKWTPIFFNSDKVPGFDELV</sequence>
<comment type="caution">
    <text evidence="1">The sequence shown here is derived from an EMBL/GenBank/DDBJ whole genome shotgun (WGS) entry which is preliminary data.</text>
</comment>
<dbReference type="Pfam" id="PF07386">
    <property type="entry name" value="DUF1499"/>
    <property type="match status" value="1"/>
</dbReference>
<name>A0AAD3D8W3_9STRA</name>
<proteinExistence type="predicted"/>